<proteinExistence type="inferred from homology"/>
<feature type="transmembrane region" description="Helical" evidence="2">
    <location>
        <begin position="88"/>
        <end position="108"/>
    </location>
</feature>
<feature type="transmembrane region" description="Helical" evidence="2">
    <location>
        <begin position="60"/>
        <end position="81"/>
    </location>
</feature>
<dbReference type="GO" id="GO:0016020">
    <property type="term" value="C:membrane"/>
    <property type="evidence" value="ECO:0007669"/>
    <property type="project" value="InterPro"/>
</dbReference>
<keyword evidence="2" id="KW-1133">Transmembrane helix</keyword>
<dbReference type="Pfam" id="PF00892">
    <property type="entry name" value="EamA"/>
    <property type="match status" value="2"/>
</dbReference>
<evidence type="ECO:0000313" key="4">
    <source>
        <dbReference type="EMBL" id="QWZ09452.1"/>
    </source>
</evidence>
<evidence type="ECO:0000313" key="5">
    <source>
        <dbReference type="Proteomes" id="UP000683575"/>
    </source>
</evidence>
<name>A0A975T0R6_9ACTN</name>
<feature type="transmembrane region" description="Helical" evidence="2">
    <location>
        <begin position="208"/>
        <end position="228"/>
    </location>
</feature>
<keyword evidence="2" id="KW-0812">Transmembrane</keyword>
<feature type="transmembrane region" description="Helical" evidence="2">
    <location>
        <begin position="114"/>
        <end position="130"/>
    </location>
</feature>
<comment type="similarity">
    <text evidence="1">Belongs to the EamA transporter family.</text>
</comment>
<feature type="domain" description="EamA" evidence="3">
    <location>
        <begin position="2"/>
        <end position="131"/>
    </location>
</feature>
<gene>
    <name evidence="4" type="ORF">KRR39_06720</name>
</gene>
<accession>A0A975T0R6</accession>
<feature type="domain" description="EamA" evidence="3">
    <location>
        <begin position="156"/>
        <end position="279"/>
    </location>
</feature>
<evidence type="ECO:0000256" key="1">
    <source>
        <dbReference type="ARBA" id="ARBA00007362"/>
    </source>
</evidence>
<dbReference type="KEGG" id="nps:KRR39_06720"/>
<evidence type="ECO:0000256" key="2">
    <source>
        <dbReference type="SAM" id="Phobius"/>
    </source>
</evidence>
<dbReference type="EMBL" id="CP077062">
    <property type="protein sequence ID" value="QWZ09452.1"/>
    <property type="molecule type" value="Genomic_DNA"/>
</dbReference>
<dbReference type="Proteomes" id="UP000683575">
    <property type="component" value="Chromosome"/>
</dbReference>
<keyword evidence="2" id="KW-0472">Membrane</keyword>
<dbReference type="RefSeq" id="WP_216941298.1">
    <property type="nucleotide sequence ID" value="NZ_CP077062.1"/>
</dbReference>
<feature type="transmembrane region" description="Helical" evidence="2">
    <location>
        <begin position="151"/>
        <end position="171"/>
    </location>
</feature>
<sequence length="282" mass="27890">MAVLLALVAALAYGLSDFLGGLVSRRTSAWSVAVVGQASSALCVTVAALFIPGDPTRSDLVWGLVAGIGSGTGAAFLYRGFSSGRMGVVAPVSAVGAALVPVVAGALGGERLSLLVWGGILAALPGIWLVSRTPQDPLETGKPRESVAAGAVDGALAGVGFGLLFAALGQVPDQAGWWPLAVCQAASVPAVVLLALALRADWVPRGRAVRLAVLCGPLGAAATGGFLLATQSGFLTVAGVLTSLYPASTVLLAALVLHEKVHRAQGVGLALCGVAIACVAAG</sequence>
<evidence type="ECO:0000259" key="3">
    <source>
        <dbReference type="Pfam" id="PF00892"/>
    </source>
</evidence>
<protein>
    <submittedName>
        <fullName evidence="4">DMT family transporter</fullName>
    </submittedName>
</protein>
<dbReference type="InterPro" id="IPR000620">
    <property type="entry name" value="EamA_dom"/>
</dbReference>
<feature type="transmembrane region" description="Helical" evidence="2">
    <location>
        <begin position="234"/>
        <end position="257"/>
    </location>
</feature>
<dbReference type="AlphaFoldDB" id="A0A975T0R6"/>
<keyword evidence="5" id="KW-1185">Reference proteome</keyword>
<organism evidence="4 5">
    <name type="scientific">Nocardioides panacis</name>
    <dbReference type="NCBI Taxonomy" id="2849501"/>
    <lineage>
        <taxon>Bacteria</taxon>
        <taxon>Bacillati</taxon>
        <taxon>Actinomycetota</taxon>
        <taxon>Actinomycetes</taxon>
        <taxon>Propionibacteriales</taxon>
        <taxon>Nocardioidaceae</taxon>
        <taxon>Nocardioides</taxon>
    </lineage>
</organism>
<feature type="transmembrane region" description="Helical" evidence="2">
    <location>
        <begin position="177"/>
        <end position="196"/>
    </location>
</feature>
<reference evidence="4" key="1">
    <citation type="submission" date="2021-06" db="EMBL/GenBank/DDBJ databases">
        <title>Complete genome sequence of Nocardioides sp. G188.</title>
        <authorList>
            <person name="Im W.-T."/>
        </authorList>
    </citation>
    <scope>NUCLEOTIDE SEQUENCE</scope>
    <source>
        <strain evidence="4">G188</strain>
    </source>
</reference>